<feature type="transmembrane region" description="Helical" evidence="6">
    <location>
        <begin position="177"/>
        <end position="198"/>
    </location>
</feature>
<feature type="transmembrane region" description="Helical" evidence="6">
    <location>
        <begin position="117"/>
        <end position="134"/>
    </location>
</feature>
<dbReference type="InterPro" id="IPR000620">
    <property type="entry name" value="EamA_dom"/>
</dbReference>
<name>A0A037ZKY5_9RHOB</name>
<evidence type="ECO:0000256" key="6">
    <source>
        <dbReference type="SAM" id="Phobius"/>
    </source>
</evidence>
<dbReference type="InterPro" id="IPR037185">
    <property type="entry name" value="EmrE-like"/>
</dbReference>
<dbReference type="STRING" id="1454373.ACMU_01065"/>
<feature type="transmembrane region" description="Helical" evidence="6">
    <location>
        <begin position="204"/>
        <end position="227"/>
    </location>
</feature>
<evidence type="ECO:0000256" key="3">
    <source>
        <dbReference type="ARBA" id="ARBA00022692"/>
    </source>
</evidence>
<evidence type="ECO:0000256" key="5">
    <source>
        <dbReference type="ARBA" id="ARBA00023136"/>
    </source>
</evidence>
<evidence type="ECO:0000256" key="2">
    <source>
        <dbReference type="ARBA" id="ARBA00009853"/>
    </source>
</evidence>
<dbReference type="RefSeq" id="WP_035255336.1">
    <property type="nucleotide sequence ID" value="NZ_JFKE01000001.1"/>
</dbReference>
<comment type="caution">
    <text evidence="8">The sequence shown here is derived from an EMBL/GenBank/DDBJ whole genome shotgun (WGS) entry which is preliminary data.</text>
</comment>
<feature type="transmembrane region" description="Helical" evidence="6">
    <location>
        <begin position="262"/>
        <end position="280"/>
    </location>
</feature>
<dbReference type="OrthoDB" id="8478503at2"/>
<dbReference type="PANTHER" id="PTHR22911:SF6">
    <property type="entry name" value="SOLUTE CARRIER FAMILY 35 MEMBER G1"/>
    <property type="match status" value="1"/>
</dbReference>
<sequence>MGIVLRLLAAGLIVAMSACVHWAAKSAPIGQIMFWRSAVALIPILAYLALRGQLATLRTKRPMAHATRGVFGAFSMLCSFVSFAYLSVGTAQALAYLAPLLTLPLARRMLGEVLSPHLWIATIVGFCGVLLFLADDLHAPQGLAMLGIAAGLTYAATMAFVRVHIKEMTVSESPGAIAFYFALLVMGLSAFSAPFGWAELRGETLLALCCAGVLGGLAHIASAEAVARAPVSVLAPFDYSGILWALGFDVLLFAYAPGNWEFLGAVAILVAAAVTLAGGYRKKAPGG</sequence>
<comment type="similarity">
    <text evidence="2">Belongs to the drug/metabolite transporter (DMT) superfamily. 10 TMS drug/metabolite exporter (DME) (TC 2.A.7.3) family.</text>
</comment>
<feature type="transmembrane region" description="Helical" evidence="6">
    <location>
        <begin position="146"/>
        <end position="165"/>
    </location>
</feature>
<gene>
    <name evidence="8" type="ORF">ACMU_01065</name>
</gene>
<feature type="domain" description="EamA" evidence="7">
    <location>
        <begin position="2"/>
        <end position="133"/>
    </location>
</feature>
<proteinExistence type="inferred from homology"/>
<evidence type="ECO:0000259" key="7">
    <source>
        <dbReference type="Pfam" id="PF00892"/>
    </source>
</evidence>
<accession>A0A037ZKY5</accession>
<organism evidence="8 9">
    <name type="scientific">Actibacterium mucosum KCTC 23349</name>
    <dbReference type="NCBI Taxonomy" id="1454373"/>
    <lineage>
        <taxon>Bacteria</taxon>
        <taxon>Pseudomonadati</taxon>
        <taxon>Pseudomonadota</taxon>
        <taxon>Alphaproteobacteria</taxon>
        <taxon>Rhodobacterales</taxon>
        <taxon>Roseobacteraceae</taxon>
        <taxon>Actibacterium</taxon>
    </lineage>
</organism>
<protein>
    <recommendedName>
        <fullName evidence="7">EamA domain-containing protein</fullName>
    </recommendedName>
</protein>
<dbReference type="Proteomes" id="UP000026249">
    <property type="component" value="Unassembled WGS sequence"/>
</dbReference>
<dbReference type="Pfam" id="PF00892">
    <property type="entry name" value="EamA"/>
    <property type="match status" value="1"/>
</dbReference>
<keyword evidence="4 6" id="KW-1133">Transmembrane helix</keyword>
<dbReference type="PROSITE" id="PS51257">
    <property type="entry name" value="PROKAR_LIPOPROTEIN"/>
    <property type="match status" value="1"/>
</dbReference>
<evidence type="ECO:0000256" key="4">
    <source>
        <dbReference type="ARBA" id="ARBA00022989"/>
    </source>
</evidence>
<dbReference type="AlphaFoldDB" id="A0A037ZKY5"/>
<dbReference type="SUPFAM" id="SSF103481">
    <property type="entry name" value="Multidrug resistance efflux transporter EmrE"/>
    <property type="match status" value="2"/>
</dbReference>
<evidence type="ECO:0000313" key="8">
    <source>
        <dbReference type="EMBL" id="KAJ57111.1"/>
    </source>
</evidence>
<dbReference type="PANTHER" id="PTHR22911">
    <property type="entry name" value="ACYL-MALONYL CONDENSING ENZYME-RELATED"/>
    <property type="match status" value="1"/>
</dbReference>
<evidence type="ECO:0000256" key="1">
    <source>
        <dbReference type="ARBA" id="ARBA00004141"/>
    </source>
</evidence>
<keyword evidence="3 6" id="KW-0812">Transmembrane</keyword>
<comment type="subcellular location">
    <subcellularLocation>
        <location evidence="1">Membrane</location>
        <topology evidence="1">Multi-pass membrane protein</topology>
    </subcellularLocation>
</comment>
<evidence type="ECO:0000313" key="9">
    <source>
        <dbReference type="Proteomes" id="UP000026249"/>
    </source>
</evidence>
<feature type="transmembrane region" description="Helical" evidence="6">
    <location>
        <begin position="70"/>
        <end position="87"/>
    </location>
</feature>
<dbReference type="EMBL" id="JFKE01000001">
    <property type="protein sequence ID" value="KAJ57111.1"/>
    <property type="molecule type" value="Genomic_DNA"/>
</dbReference>
<feature type="transmembrane region" description="Helical" evidence="6">
    <location>
        <begin position="33"/>
        <end position="50"/>
    </location>
</feature>
<keyword evidence="5 6" id="KW-0472">Membrane</keyword>
<keyword evidence="9" id="KW-1185">Reference proteome</keyword>
<reference evidence="8 9" key="1">
    <citation type="submission" date="2014-03" db="EMBL/GenBank/DDBJ databases">
        <title>Draft Genome Sequence of Actibacterium mucosum KCTC 23349, a Marine Alphaproteobacterium with Complex Ionic Requirements Isolated from Mediterranean Seawater at Malvarrosa Beach, Valencia, Spain.</title>
        <authorList>
            <person name="Arahal D.R."/>
            <person name="Shao Z."/>
            <person name="Lai Q."/>
            <person name="Pujalte M.J."/>
        </authorList>
    </citation>
    <scope>NUCLEOTIDE SEQUENCE [LARGE SCALE GENOMIC DNA]</scope>
    <source>
        <strain evidence="8 9">KCTC 23349</strain>
    </source>
</reference>
<dbReference type="GO" id="GO:0016020">
    <property type="term" value="C:membrane"/>
    <property type="evidence" value="ECO:0007669"/>
    <property type="project" value="UniProtKB-SubCell"/>
</dbReference>